<comment type="caution">
    <text evidence="2">The sequence shown here is derived from an EMBL/GenBank/DDBJ whole genome shotgun (WGS) entry which is preliminary data.</text>
</comment>
<dbReference type="SUPFAM" id="SSF53067">
    <property type="entry name" value="Actin-like ATPase domain"/>
    <property type="match status" value="1"/>
</dbReference>
<name>U2Z2X6_9RHOB</name>
<dbReference type="InterPro" id="IPR007812">
    <property type="entry name" value="T2SS_protein-GspL"/>
</dbReference>
<feature type="domain" description="GspL cytoplasmic actin-ATPase-like" evidence="1">
    <location>
        <begin position="6"/>
        <end position="137"/>
    </location>
</feature>
<dbReference type="Gene3D" id="3.30.420.380">
    <property type="match status" value="1"/>
</dbReference>
<dbReference type="Pfam" id="PF05134">
    <property type="entry name" value="T2SSL"/>
    <property type="match status" value="1"/>
</dbReference>
<dbReference type="RefSeq" id="WP_021693827.1">
    <property type="nucleotide sequence ID" value="NZ_BATB01000019.1"/>
</dbReference>
<dbReference type="InterPro" id="IPR024230">
    <property type="entry name" value="GspL_cyto_dom"/>
</dbReference>
<proteinExistence type="predicted"/>
<evidence type="ECO:0000259" key="1">
    <source>
        <dbReference type="Pfam" id="PF05134"/>
    </source>
</evidence>
<dbReference type="STRING" id="1337093.MBELCI_1777"/>
<dbReference type="Proteomes" id="UP000016566">
    <property type="component" value="Unassembled WGS sequence"/>
</dbReference>
<gene>
    <name evidence="2" type="ORF">MBELCI_1777</name>
</gene>
<dbReference type="GO" id="GO:0015627">
    <property type="term" value="C:type II protein secretion system complex"/>
    <property type="evidence" value="ECO:0007669"/>
    <property type="project" value="InterPro"/>
</dbReference>
<organism evidence="2 3">
    <name type="scientific">Limimaricola cinnabarinus LL-001</name>
    <dbReference type="NCBI Taxonomy" id="1337093"/>
    <lineage>
        <taxon>Bacteria</taxon>
        <taxon>Pseudomonadati</taxon>
        <taxon>Pseudomonadota</taxon>
        <taxon>Alphaproteobacteria</taxon>
        <taxon>Rhodobacterales</taxon>
        <taxon>Paracoccaceae</taxon>
        <taxon>Limimaricola</taxon>
    </lineage>
</organism>
<protein>
    <submittedName>
        <fullName evidence="2">General secretion pathway protein L</fullName>
    </submittedName>
</protein>
<dbReference type="GO" id="GO:0009276">
    <property type="term" value="C:Gram-negative-bacterium-type cell wall"/>
    <property type="evidence" value="ECO:0007669"/>
    <property type="project" value="InterPro"/>
</dbReference>
<dbReference type="InterPro" id="IPR043129">
    <property type="entry name" value="ATPase_NBD"/>
</dbReference>
<sequence length="348" mass="35834">MAKARRPAPVLIGSEAVTALRVDLPDAPARQRRALLTFAVEERLATPIEALVVLPGPLAGAPKAEALALVIDRATLAAAEATAPEGAAILPDFLAIPRPDAAADGPGWAVWRDGARCVVRVSDGTGFAVATEMLALVWRRGGQPSLTSLGAALPSGLPATDLSQTPPPPDSADLAFSFSNRARGEAAQALRRRSVVAAGIVALGLFLQVGLAGADAVALSRIAQAERRAAETALEQVLPGAVIPADPAPILARLAPSVARPERGDLLPLLSEVSETLNAADETASFRRMSWGKADGALIVQVQAPGLEDLQRVQRVLQAGGFGVTSGAANAGDGMAEVEMRIQREAAK</sequence>
<dbReference type="PIRSF" id="PIRSF015761">
    <property type="entry name" value="Protein_L"/>
    <property type="match status" value="1"/>
</dbReference>
<dbReference type="Gene3D" id="3.30.1360.100">
    <property type="entry name" value="General secretion pathway protein M, EpsM"/>
    <property type="match status" value="1"/>
</dbReference>
<dbReference type="eggNOG" id="ENOG5033YES">
    <property type="taxonomic scope" value="Bacteria"/>
</dbReference>
<evidence type="ECO:0000313" key="3">
    <source>
        <dbReference type="Proteomes" id="UP000016566"/>
    </source>
</evidence>
<dbReference type="NCBIfam" id="TIGR01709">
    <property type="entry name" value="typeII_sec_gspL"/>
    <property type="match status" value="1"/>
</dbReference>
<dbReference type="EMBL" id="BATB01000019">
    <property type="protein sequence ID" value="GAD55725.1"/>
    <property type="molecule type" value="Genomic_DNA"/>
</dbReference>
<dbReference type="GO" id="GO:0015628">
    <property type="term" value="P:protein secretion by the type II secretion system"/>
    <property type="evidence" value="ECO:0007669"/>
    <property type="project" value="InterPro"/>
</dbReference>
<keyword evidence="3" id="KW-1185">Reference proteome</keyword>
<accession>U2Z2X6</accession>
<evidence type="ECO:0000313" key="2">
    <source>
        <dbReference type="EMBL" id="GAD55725.1"/>
    </source>
</evidence>
<reference evidence="2" key="1">
    <citation type="journal article" date="2013" name="Genome Announc.">
        <title>Draft Genome Sequence of Loktanella cinnabarina LL-001T, Isolated from Deep-Sea Floor Sediment.</title>
        <authorList>
            <person name="Nishi S."/>
            <person name="Tsubouchi T."/>
            <person name="Takaki Y."/>
            <person name="Koyanagi R."/>
            <person name="Satoh N."/>
            <person name="Maruyama T."/>
            <person name="Hatada Y."/>
        </authorList>
    </citation>
    <scope>NUCLEOTIDE SEQUENCE [LARGE SCALE GENOMIC DNA]</scope>
    <source>
        <strain evidence="2">LL-001</strain>
    </source>
</reference>
<dbReference type="AlphaFoldDB" id="U2Z2X6"/>